<accession>A0A9D0ZPX4</accession>
<keyword evidence="1" id="KW-0812">Transmembrane</keyword>
<evidence type="ECO:0000313" key="2">
    <source>
        <dbReference type="EMBL" id="HIQ90323.1"/>
    </source>
</evidence>
<dbReference type="PANTHER" id="PTHR40076:SF1">
    <property type="entry name" value="MEMBRANE PROTEIN"/>
    <property type="match status" value="1"/>
</dbReference>
<evidence type="ECO:0000256" key="1">
    <source>
        <dbReference type="SAM" id="Phobius"/>
    </source>
</evidence>
<dbReference type="AlphaFoldDB" id="A0A9D0ZPX4"/>
<feature type="transmembrane region" description="Helical" evidence="1">
    <location>
        <begin position="21"/>
        <end position="42"/>
    </location>
</feature>
<feature type="transmembrane region" description="Helical" evidence="1">
    <location>
        <begin position="48"/>
        <end position="68"/>
    </location>
</feature>
<dbReference type="EMBL" id="DVFV01000033">
    <property type="protein sequence ID" value="HIQ90323.1"/>
    <property type="molecule type" value="Genomic_DNA"/>
</dbReference>
<reference evidence="2" key="1">
    <citation type="submission" date="2020-10" db="EMBL/GenBank/DDBJ databases">
        <authorList>
            <person name="Gilroy R."/>
        </authorList>
    </citation>
    <scope>NUCLEOTIDE SEQUENCE</scope>
    <source>
        <strain evidence="2">CHK147-3167</strain>
    </source>
</reference>
<dbReference type="InterPro" id="IPR010380">
    <property type="entry name" value="DUF975"/>
</dbReference>
<dbReference type="Pfam" id="PF06161">
    <property type="entry name" value="DUF975"/>
    <property type="match status" value="1"/>
</dbReference>
<organism evidence="2 3">
    <name type="scientific">Candidatus Coprosoma intestinipullorum</name>
    <dbReference type="NCBI Taxonomy" id="2840752"/>
    <lineage>
        <taxon>Bacteria</taxon>
        <taxon>Bacillati</taxon>
        <taxon>Bacillota</taxon>
        <taxon>Bacillota incertae sedis</taxon>
        <taxon>Candidatus Coprosoma</taxon>
    </lineage>
</organism>
<keyword evidence="1" id="KW-0472">Membrane</keyword>
<sequence length="231" mass="26592">MNRQDLKRRSSNSLREHYLPLVISFIILSLLGLSCYFIGAIISDQPLSWILGLILFGLLSMGFIQIAIKTARNEKTSFKDFFSRTDLFFKALGISIVYYIMGITFVLLETVAVTSLSVFTSYQTDLNFLLSSFMIVIGIALSLAIPLFFIILLICFSQTYFILYDNNDMHIVEIFKKSTDMIEGHKNDYILLVLSFFGWFVLGIFTFGILYLWLVPYMLVTLANFYDKIKK</sequence>
<dbReference type="Proteomes" id="UP000886786">
    <property type="component" value="Unassembled WGS sequence"/>
</dbReference>
<protein>
    <submittedName>
        <fullName evidence="2">DUF975 family protein</fullName>
    </submittedName>
</protein>
<keyword evidence="1" id="KW-1133">Transmembrane helix</keyword>
<gene>
    <name evidence="2" type="ORF">IAB27_01650</name>
</gene>
<reference evidence="2" key="2">
    <citation type="journal article" date="2021" name="PeerJ">
        <title>Extensive microbial diversity within the chicken gut microbiome revealed by metagenomics and culture.</title>
        <authorList>
            <person name="Gilroy R."/>
            <person name="Ravi A."/>
            <person name="Getino M."/>
            <person name="Pursley I."/>
            <person name="Horton D.L."/>
            <person name="Alikhan N.F."/>
            <person name="Baker D."/>
            <person name="Gharbi K."/>
            <person name="Hall N."/>
            <person name="Watson M."/>
            <person name="Adriaenssens E.M."/>
            <person name="Foster-Nyarko E."/>
            <person name="Jarju S."/>
            <person name="Secka A."/>
            <person name="Antonio M."/>
            <person name="Oren A."/>
            <person name="Chaudhuri R.R."/>
            <person name="La Ragione R."/>
            <person name="Hildebrand F."/>
            <person name="Pallen M.J."/>
        </authorList>
    </citation>
    <scope>NUCLEOTIDE SEQUENCE</scope>
    <source>
        <strain evidence="2">CHK147-3167</strain>
    </source>
</reference>
<feature type="transmembrane region" description="Helical" evidence="1">
    <location>
        <begin position="189"/>
        <end position="214"/>
    </location>
</feature>
<evidence type="ECO:0000313" key="3">
    <source>
        <dbReference type="Proteomes" id="UP000886786"/>
    </source>
</evidence>
<feature type="transmembrane region" description="Helical" evidence="1">
    <location>
        <begin position="128"/>
        <end position="156"/>
    </location>
</feature>
<feature type="transmembrane region" description="Helical" evidence="1">
    <location>
        <begin position="88"/>
        <end position="108"/>
    </location>
</feature>
<proteinExistence type="predicted"/>
<dbReference type="PANTHER" id="PTHR40076">
    <property type="entry name" value="MEMBRANE PROTEIN-RELATED"/>
    <property type="match status" value="1"/>
</dbReference>
<comment type="caution">
    <text evidence="2">The sequence shown here is derived from an EMBL/GenBank/DDBJ whole genome shotgun (WGS) entry which is preliminary data.</text>
</comment>
<name>A0A9D0ZPX4_9FIRM</name>
<dbReference type="PROSITE" id="PS51257">
    <property type="entry name" value="PROKAR_LIPOPROTEIN"/>
    <property type="match status" value="1"/>
</dbReference>